<dbReference type="EMBL" id="VFRA01000001">
    <property type="protein sequence ID" value="TQO19869.1"/>
    <property type="molecule type" value="Genomic_DNA"/>
</dbReference>
<dbReference type="Gene3D" id="3.30.450.40">
    <property type="match status" value="1"/>
</dbReference>
<dbReference type="GO" id="GO:0006071">
    <property type="term" value="P:glycerol metabolic process"/>
    <property type="evidence" value="ECO:0007669"/>
    <property type="project" value="UniProtKB-KW"/>
</dbReference>
<evidence type="ECO:0000256" key="4">
    <source>
        <dbReference type="ARBA" id="ARBA00023163"/>
    </source>
</evidence>
<dbReference type="AlphaFoldDB" id="A0A8H2PY13"/>
<evidence type="ECO:0000256" key="2">
    <source>
        <dbReference type="ARBA" id="ARBA00023015"/>
    </source>
</evidence>
<dbReference type="InterPro" id="IPR012794">
    <property type="entry name" value="PcaR_PcaU"/>
</dbReference>
<keyword evidence="10" id="KW-1185">Reference proteome</keyword>
<dbReference type="SMART" id="SM00346">
    <property type="entry name" value="HTH_ICLR"/>
    <property type="match status" value="1"/>
</dbReference>
<dbReference type="PANTHER" id="PTHR30136">
    <property type="entry name" value="HELIX-TURN-HELIX TRANSCRIPTIONAL REGULATOR, ICLR FAMILY"/>
    <property type="match status" value="1"/>
</dbReference>
<dbReference type="GO" id="GO:0045893">
    <property type="term" value="P:positive regulation of DNA-templated transcription"/>
    <property type="evidence" value="ECO:0007669"/>
    <property type="project" value="InterPro"/>
</dbReference>
<dbReference type="PANTHER" id="PTHR30136:SF34">
    <property type="entry name" value="TRANSCRIPTIONAL REGULATOR"/>
    <property type="match status" value="1"/>
</dbReference>
<evidence type="ECO:0000313" key="10">
    <source>
        <dbReference type="Proteomes" id="UP000316560"/>
    </source>
</evidence>
<dbReference type="Pfam" id="PF09339">
    <property type="entry name" value="HTH_IclR"/>
    <property type="match status" value="1"/>
</dbReference>
<accession>A0A8H2PY13</accession>
<keyword evidence="1" id="KW-0319">Glycerol metabolism</keyword>
<comment type="caution">
    <text evidence="9">The sequence shown here is derived from an EMBL/GenBank/DDBJ whole genome shotgun (WGS) entry which is preliminary data.</text>
</comment>
<dbReference type="InterPro" id="IPR050707">
    <property type="entry name" value="HTH_MetabolicPath_Reg"/>
</dbReference>
<dbReference type="InterPro" id="IPR036390">
    <property type="entry name" value="WH_DNA-bd_sf"/>
</dbReference>
<dbReference type="InterPro" id="IPR029016">
    <property type="entry name" value="GAF-like_dom_sf"/>
</dbReference>
<dbReference type="PROSITE" id="PS51078">
    <property type="entry name" value="ICLR_ED"/>
    <property type="match status" value="1"/>
</dbReference>
<dbReference type="RefSeq" id="WP_141990301.1">
    <property type="nucleotide sequence ID" value="NZ_VFRA01000001.1"/>
</dbReference>
<dbReference type="SUPFAM" id="SSF55781">
    <property type="entry name" value="GAF domain-like"/>
    <property type="match status" value="1"/>
</dbReference>
<dbReference type="Gene3D" id="1.10.10.10">
    <property type="entry name" value="Winged helix-like DNA-binding domain superfamily/Winged helix DNA-binding domain"/>
    <property type="match status" value="1"/>
</dbReference>
<evidence type="ECO:0000313" key="9">
    <source>
        <dbReference type="EMBL" id="TQO19869.1"/>
    </source>
</evidence>
<evidence type="ECO:0000259" key="7">
    <source>
        <dbReference type="PROSITE" id="PS51077"/>
    </source>
</evidence>
<protein>
    <recommendedName>
        <fullName evidence="6">Glycerol operon regulatory protein</fullName>
    </recommendedName>
</protein>
<organism evidence="9 10">
    <name type="scientific">Rhodoglobus vestalii</name>
    <dbReference type="NCBI Taxonomy" id="193384"/>
    <lineage>
        <taxon>Bacteria</taxon>
        <taxon>Bacillati</taxon>
        <taxon>Actinomycetota</taxon>
        <taxon>Actinomycetes</taxon>
        <taxon>Micrococcales</taxon>
        <taxon>Microbacteriaceae</taxon>
        <taxon>Rhodoglobus</taxon>
    </lineage>
</organism>
<dbReference type="GO" id="GO:0003677">
    <property type="term" value="F:DNA binding"/>
    <property type="evidence" value="ECO:0007669"/>
    <property type="project" value="UniProtKB-KW"/>
</dbReference>
<sequence>MRDDDVGTTPEADAPAEDFVQSLARGLAVLRVFDAEHAEQTLSEVARNANIPAAAARRFLRTLETLGYVRADGRQFALTPKVLELGFGYLSSLSLHDVVQPHLETLSRATGESASVAVLLDDEIVYVARVPTRHIMNVRITIGTRFPAFATSMGRVLLAALSQPERELRLASTERMPLTPTTITKLTELKAEIDRVATQGWSIVDGELEVGLLSVAVPIRGGDGVVTAALNVSTSATRDSLEHLRSHHLPLVLAAAEKIQQDLRRL</sequence>
<comment type="function">
    <text evidence="5">May be an activator protein for the gylABX operon.</text>
</comment>
<dbReference type="Pfam" id="PF01614">
    <property type="entry name" value="IclR_C"/>
    <property type="match status" value="1"/>
</dbReference>
<feature type="domain" description="IclR-ED" evidence="8">
    <location>
        <begin position="81"/>
        <end position="265"/>
    </location>
</feature>
<keyword evidence="3" id="KW-0238">DNA-binding</keyword>
<dbReference type="SUPFAM" id="SSF46785">
    <property type="entry name" value="Winged helix' DNA-binding domain"/>
    <property type="match status" value="1"/>
</dbReference>
<evidence type="ECO:0000256" key="3">
    <source>
        <dbReference type="ARBA" id="ARBA00023125"/>
    </source>
</evidence>
<reference evidence="9 10" key="1">
    <citation type="submission" date="2019-06" db="EMBL/GenBank/DDBJ databases">
        <title>Sequencing the genomes of 1000 actinobacteria strains.</title>
        <authorList>
            <person name="Klenk H.-P."/>
        </authorList>
    </citation>
    <scope>NUCLEOTIDE SEQUENCE [LARGE SCALE GENOMIC DNA]</scope>
    <source>
        <strain evidence="9 10">DSM 21947</strain>
    </source>
</reference>
<dbReference type="OrthoDB" id="9807558at2"/>
<feature type="domain" description="HTH iclR-type" evidence="7">
    <location>
        <begin position="20"/>
        <end position="80"/>
    </location>
</feature>
<dbReference type="InterPro" id="IPR005471">
    <property type="entry name" value="Tscrpt_reg_IclR_N"/>
</dbReference>
<evidence type="ECO:0000259" key="8">
    <source>
        <dbReference type="PROSITE" id="PS51078"/>
    </source>
</evidence>
<evidence type="ECO:0000256" key="5">
    <source>
        <dbReference type="ARBA" id="ARBA00058938"/>
    </source>
</evidence>
<keyword evidence="4" id="KW-0804">Transcription</keyword>
<gene>
    <name evidence="9" type="ORF">FB472_1468</name>
</gene>
<dbReference type="GO" id="GO:0003700">
    <property type="term" value="F:DNA-binding transcription factor activity"/>
    <property type="evidence" value="ECO:0007669"/>
    <property type="project" value="TreeGrafter"/>
</dbReference>
<evidence type="ECO:0000256" key="6">
    <source>
        <dbReference type="ARBA" id="ARBA00070406"/>
    </source>
</evidence>
<dbReference type="GO" id="GO:0045892">
    <property type="term" value="P:negative regulation of DNA-templated transcription"/>
    <property type="evidence" value="ECO:0007669"/>
    <property type="project" value="TreeGrafter"/>
</dbReference>
<dbReference type="Proteomes" id="UP000316560">
    <property type="component" value="Unassembled WGS sequence"/>
</dbReference>
<evidence type="ECO:0000256" key="1">
    <source>
        <dbReference type="ARBA" id="ARBA00022798"/>
    </source>
</evidence>
<dbReference type="InterPro" id="IPR014757">
    <property type="entry name" value="Tscrpt_reg_IclR_C"/>
</dbReference>
<keyword evidence="2" id="KW-0805">Transcription regulation</keyword>
<dbReference type="FunFam" id="1.10.10.10:FF:000056">
    <property type="entry name" value="IclR family transcriptional regulator"/>
    <property type="match status" value="1"/>
</dbReference>
<proteinExistence type="predicted"/>
<dbReference type="InterPro" id="IPR036388">
    <property type="entry name" value="WH-like_DNA-bd_sf"/>
</dbReference>
<dbReference type="GO" id="GO:0046278">
    <property type="term" value="P:3,4-dihydroxybenzoate metabolic process"/>
    <property type="evidence" value="ECO:0007669"/>
    <property type="project" value="InterPro"/>
</dbReference>
<dbReference type="PROSITE" id="PS51077">
    <property type="entry name" value="HTH_ICLR"/>
    <property type="match status" value="1"/>
</dbReference>
<dbReference type="NCBIfam" id="TIGR02431">
    <property type="entry name" value="pcaR_pcaU"/>
    <property type="match status" value="1"/>
</dbReference>
<name>A0A8H2PY13_9MICO</name>